<feature type="domain" description="Multidrug resistance protein MdtA-like barrel-sandwich hybrid" evidence="3">
    <location>
        <begin position="46"/>
        <end position="229"/>
    </location>
</feature>
<dbReference type="SUPFAM" id="SSF111369">
    <property type="entry name" value="HlyD-like secretion proteins"/>
    <property type="match status" value="2"/>
</dbReference>
<dbReference type="PANTHER" id="PTHR30367">
    <property type="entry name" value="P-HYDROXYBENZOIC ACID EFFLUX PUMP SUBUNIT AAEA-RELATED"/>
    <property type="match status" value="1"/>
</dbReference>
<dbReference type="PANTHER" id="PTHR30367:SF6">
    <property type="entry name" value="SECRETION PROTEIN-RELATED"/>
    <property type="match status" value="1"/>
</dbReference>
<keyword evidence="5" id="KW-1185">Reference proteome</keyword>
<evidence type="ECO:0000259" key="3">
    <source>
        <dbReference type="Pfam" id="PF25917"/>
    </source>
</evidence>
<evidence type="ECO:0000313" key="4">
    <source>
        <dbReference type="EMBL" id="TRX74609.1"/>
    </source>
</evidence>
<evidence type="ECO:0000256" key="2">
    <source>
        <dbReference type="SAM" id="Coils"/>
    </source>
</evidence>
<dbReference type="RefSeq" id="WP_143488434.1">
    <property type="nucleotide sequence ID" value="NZ_VJOY01000007.1"/>
</dbReference>
<organism evidence="4 5">
    <name type="scientific">Pseudomonas mangiferae</name>
    <dbReference type="NCBI Taxonomy" id="2593654"/>
    <lineage>
        <taxon>Bacteria</taxon>
        <taxon>Pseudomonadati</taxon>
        <taxon>Pseudomonadota</taxon>
        <taxon>Gammaproteobacteria</taxon>
        <taxon>Pseudomonadales</taxon>
        <taxon>Pseudomonadaceae</taxon>
        <taxon>Pseudomonas</taxon>
    </lineage>
</organism>
<dbReference type="Proteomes" id="UP000315235">
    <property type="component" value="Unassembled WGS sequence"/>
</dbReference>
<accession>A0A553GYP1</accession>
<sequence>MTPDQRFARRVQIAIAAFVLLFVYFLAADLWMPITPQAQLTRPVLRIAPRVAGQVLEVAVANNGLVQAGQVLFRLDPEPFRLAVEAAELAMEQARQDNQRLDASLAAARAEQAAAEASARELEQEATRLRQLVDRQHVSRQLYEQTEAQRLAARAKVQASAARIRELVVQRGAGGEDNLRLRQAHNDLQRARLNLAYSEVRAERDGVVSNLQLSPGAFVAAGAPVAALVATDADISADFREKTLRYVGAGDRASVVFDALPGQVFAARVSAVDAGVREGQLEANGYLAAPAASDRWVRDAQRQRLHVHLEQPLDRSLPSGAKATVQLYPHGSPLAAGLGRLQIAAISLLHYIY</sequence>
<evidence type="ECO:0000256" key="1">
    <source>
        <dbReference type="ARBA" id="ARBA00009477"/>
    </source>
</evidence>
<dbReference type="EMBL" id="VJOY01000007">
    <property type="protein sequence ID" value="TRX74609.1"/>
    <property type="molecule type" value="Genomic_DNA"/>
</dbReference>
<comment type="similarity">
    <text evidence="1">Belongs to the membrane fusion protein (MFP) (TC 8.A.1) family.</text>
</comment>
<dbReference type="InterPro" id="IPR050393">
    <property type="entry name" value="MFP_Efflux_Pump"/>
</dbReference>
<keyword evidence="2" id="KW-0175">Coiled coil</keyword>
<dbReference type="AlphaFoldDB" id="A0A553GYP1"/>
<protein>
    <submittedName>
        <fullName evidence="4">HlyD family secretion protein</fullName>
    </submittedName>
</protein>
<dbReference type="Pfam" id="PF25917">
    <property type="entry name" value="BSH_RND"/>
    <property type="match status" value="1"/>
</dbReference>
<dbReference type="Gene3D" id="2.40.50.100">
    <property type="match status" value="2"/>
</dbReference>
<gene>
    <name evidence="4" type="ORF">FM069_11415</name>
</gene>
<dbReference type="Gene3D" id="2.40.30.170">
    <property type="match status" value="1"/>
</dbReference>
<evidence type="ECO:0000313" key="5">
    <source>
        <dbReference type="Proteomes" id="UP000315235"/>
    </source>
</evidence>
<name>A0A553GYP1_9PSED</name>
<dbReference type="InterPro" id="IPR058625">
    <property type="entry name" value="MdtA-like_BSH"/>
</dbReference>
<proteinExistence type="inferred from homology"/>
<comment type="caution">
    <text evidence="4">The sequence shown here is derived from an EMBL/GenBank/DDBJ whole genome shotgun (WGS) entry which is preliminary data.</text>
</comment>
<dbReference type="OrthoDB" id="286173at2"/>
<reference evidence="4 5" key="1">
    <citation type="submission" date="2019-07" db="EMBL/GenBank/DDBJ databases">
        <title>Pseudomonas mangiferae sp. nov., isolated from bark of mango tree in Thailand.</title>
        <authorList>
            <person name="Srisuk N."/>
            <person name="Anurat P."/>
        </authorList>
    </citation>
    <scope>NUCLEOTIDE SEQUENCE [LARGE SCALE GENOMIC DNA]</scope>
    <source>
        <strain evidence="4 5">DMKU_BBB3-04</strain>
    </source>
</reference>
<feature type="coiled-coil region" evidence="2">
    <location>
        <begin position="84"/>
        <end position="132"/>
    </location>
</feature>